<protein>
    <submittedName>
        <fullName evidence="1">Uncharacterized protein</fullName>
    </submittedName>
</protein>
<name>W9RKN7_9ROSA</name>
<organism evidence="1 2">
    <name type="scientific">Morus notabilis</name>
    <dbReference type="NCBI Taxonomy" id="981085"/>
    <lineage>
        <taxon>Eukaryota</taxon>
        <taxon>Viridiplantae</taxon>
        <taxon>Streptophyta</taxon>
        <taxon>Embryophyta</taxon>
        <taxon>Tracheophyta</taxon>
        <taxon>Spermatophyta</taxon>
        <taxon>Magnoliopsida</taxon>
        <taxon>eudicotyledons</taxon>
        <taxon>Gunneridae</taxon>
        <taxon>Pentapetalae</taxon>
        <taxon>rosids</taxon>
        <taxon>fabids</taxon>
        <taxon>Rosales</taxon>
        <taxon>Moraceae</taxon>
        <taxon>Moreae</taxon>
        <taxon>Morus</taxon>
    </lineage>
</organism>
<gene>
    <name evidence="1" type="ORF">L484_010043</name>
</gene>
<evidence type="ECO:0000313" key="2">
    <source>
        <dbReference type="Proteomes" id="UP000030645"/>
    </source>
</evidence>
<keyword evidence="2" id="KW-1185">Reference proteome</keyword>
<proteinExistence type="predicted"/>
<evidence type="ECO:0000313" key="1">
    <source>
        <dbReference type="EMBL" id="EXB95844.1"/>
    </source>
</evidence>
<reference evidence="2" key="1">
    <citation type="submission" date="2013-01" db="EMBL/GenBank/DDBJ databases">
        <title>Draft Genome Sequence of a Mulberry Tree, Morus notabilis C.K. Schneid.</title>
        <authorList>
            <person name="He N."/>
            <person name="Zhao S."/>
        </authorList>
    </citation>
    <scope>NUCLEOTIDE SEQUENCE</scope>
</reference>
<accession>W9RKN7</accession>
<dbReference type="EMBL" id="KE345231">
    <property type="protein sequence ID" value="EXB95844.1"/>
    <property type="molecule type" value="Genomic_DNA"/>
</dbReference>
<sequence>MFVFLLKIAAPPAWRRRGQGKWEKTRGIDIQNVVSKEGKLTVQFDKDGKMWKALGGNGMIFETAIGIDVRDVLPPYLHTWASGGKRTMEKIGNKLKSWFNIPLDPEHTTVTEREAKKMLPRLENRFGRDRVEKFRQTHYREGHGWASDEAEAEFHEMERRYHLATQEGKDMDEGSSSAILTREKIVADVLGERRGYRKGIDPMLSRRNIIQIPQQPQANYEELGDWFQQIYNKLNQANINIPHPPSAF</sequence>
<dbReference type="AlphaFoldDB" id="W9RKN7"/>
<dbReference type="Proteomes" id="UP000030645">
    <property type="component" value="Unassembled WGS sequence"/>
</dbReference>